<name>A0A5C1DHJ0_9NEIS</name>
<organism evidence="1 2">
    <name type="scientific">Chromobacterium paludis</name>
    <dbReference type="NCBI Taxonomy" id="2605945"/>
    <lineage>
        <taxon>Bacteria</taxon>
        <taxon>Pseudomonadati</taxon>
        <taxon>Pseudomonadota</taxon>
        <taxon>Betaproteobacteria</taxon>
        <taxon>Neisseriales</taxon>
        <taxon>Chromobacteriaceae</taxon>
        <taxon>Chromobacterium</taxon>
    </lineage>
</organism>
<evidence type="ECO:0000313" key="2">
    <source>
        <dbReference type="Proteomes" id="UP000322079"/>
    </source>
</evidence>
<dbReference type="Proteomes" id="UP000322079">
    <property type="component" value="Chromosome"/>
</dbReference>
<dbReference type="AlphaFoldDB" id="A0A5C1DHJ0"/>
<accession>A0A5C1DHJ0</accession>
<dbReference type="EMBL" id="CP043473">
    <property type="protein sequence ID" value="QEL55467.1"/>
    <property type="molecule type" value="Genomic_DNA"/>
</dbReference>
<dbReference type="RefSeq" id="WP_149295830.1">
    <property type="nucleotide sequence ID" value="NZ_CP043473.1"/>
</dbReference>
<protein>
    <submittedName>
        <fullName evidence="1">Methionyl-tRNA formyltransferase</fullName>
    </submittedName>
</protein>
<dbReference type="GO" id="GO:0016740">
    <property type="term" value="F:transferase activity"/>
    <property type="evidence" value="ECO:0007669"/>
    <property type="project" value="UniProtKB-KW"/>
</dbReference>
<dbReference type="KEGG" id="chrm:FYK34_07770"/>
<keyword evidence="2" id="KW-1185">Reference proteome</keyword>
<evidence type="ECO:0000313" key="1">
    <source>
        <dbReference type="EMBL" id="QEL55467.1"/>
    </source>
</evidence>
<reference evidence="1 2" key="1">
    <citation type="submission" date="2019-08" db="EMBL/GenBank/DDBJ databases">
        <title>Chromobacterium paludis, a novel bacterium isolated from a Maryland marsh pond.</title>
        <authorList>
            <person name="Blackburn M.B."/>
            <person name="Gundersen-Rindal D.E."/>
        </authorList>
    </citation>
    <scope>NUCLEOTIDE SEQUENCE [LARGE SCALE GENOMIC DNA]</scope>
    <source>
        <strain evidence="2">IIBBL 257-1</strain>
    </source>
</reference>
<gene>
    <name evidence="1" type="ORF">FYK34_07770</name>
</gene>
<sequence length="81" mass="9277">MYQTVTPAQDWFFVFKSEGRPIVHHIAAWEQSDDGKLVGLIGGTKRNPYETSHLVTIPPVDGVYLHREQLSEEELEAAKRR</sequence>
<proteinExistence type="predicted"/>
<keyword evidence="1" id="KW-0808">Transferase</keyword>